<feature type="transmembrane region" description="Helical" evidence="1">
    <location>
        <begin position="382"/>
        <end position="400"/>
    </location>
</feature>
<keyword evidence="1" id="KW-0472">Membrane</keyword>
<dbReference type="Proteomes" id="UP001303046">
    <property type="component" value="Unassembled WGS sequence"/>
</dbReference>
<sequence length="443" mass="50578">MKELLALARPVRRSTGVKVNKVTIHGMATDADLHVLLGPRERMKFNMIALRETKSRRSGVRQMNVGTLVIRREGESLRQLRNECYTVSASQCKCGRIVFEDISQLLRSMYNYYTALPPPAHHNRWEAGNFVIRVSRTYHEYGEGPEVRTEKSMREAWATFARIKEARDQLTDQELRDHLFDLTALHYIAKTIVCLRDAAEHTSKAKHRWAGNIMRRIKEAERRSQKNGRVNPKRNIFNDILDGEGTKRMEKMLGPARPVRRAISAKADMSIDLQMAYIYTVINGHPYPPLYDCSNRTTEEWYATGSEEWPLGIYFLVTGVLLEILYLPCLATMWKLNLLTSSCYKIMFFLGCLDMSSVFVNSIMTGYFAIRGAVFCTNPLTLLSLGAFGCGFVCVIYLTVNRTIRRGVIDLLVPKKYVGRVHAKLAPTTRASDNRTHSDAHLT</sequence>
<proteinExistence type="predicted"/>
<dbReference type="Pfam" id="PF10321">
    <property type="entry name" value="7TM_GPCR_Srt"/>
    <property type="match status" value="1"/>
</dbReference>
<evidence type="ECO:0000256" key="1">
    <source>
        <dbReference type="SAM" id="Phobius"/>
    </source>
</evidence>
<feature type="transmembrane region" description="Helical" evidence="1">
    <location>
        <begin position="346"/>
        <end position="370"/>
    </location>
</feature>
<gene>
    <name evidence="2" type="primary">Necator_chrIV.g14786</name>
    <name evidence="2" type="ORF">RB195_001491</name>
</gene>
<reference evidence="2 3" key="1">
    <citation type="submission" date="2023-08" db="EMBL/GenBank/DDBJ databases">
        <title>A Necator americanus chromosomal reference genome.</title>
        <authorList>
            <person name="Ilik V."/>
            <person name="Petrzelkova K.J."/>
            <person name="Pardy F."/>
            <person name="Fuh T."/>
            <person name="Niatou-Singa F.S."/>
            <person name="Gouil Q."/>
            <person name="Baker L."/>
            <person name="Ritchie M.E."/>
            <person name="Jex A.R."/>
            <person name="Gazzola D."/>
            <person name="Li H."/>
            <person name="Toshio Fujiwara R."/>
            <person name="Zhan B."/>
            <person name="Aroian R.V."/>
            <person name="Pafco B."/>
            <person name="Schwarz E.M."/>
        </authorList>
    </citation>
    <scope>NUCLEOTIDE SEQUENCE [LARGE SCALE GENOMIC DNA]</scope>
    <source>
        <strain evidence="2 3">Aroian</strain>
        <tissue evidence="2">Whole animal</tissue>
    </source>
</reference>
<feature type="transmembrane region" description="Helical" evidence="1">
    <location>
        <begin position="311"/>
        <end position="334"/>
    </location>
</feature>
<accession>A0ABR1DEI6</accession>
<dbReference type="PANTHER" id="PTHR23021">
    <property type="entry name" value="SERPENTINE RECEPTOR, CLASS T"/>
    <property type="match status" value="1"/>
</dbReference>
<organism evidence="2 3">
    <name type="scientific">Necator americanus</name>
    <name type="common">Human hookworm</name>
    <dbReference type="NCBI Taxonomy" id="51031"/>
    <lineage>
        <taxon>Eukaryota</taxon>
        <taxon>Metazoa</taxon>
        <taxon>Ecdysozoa</taxon>
        <taxon>Nematoda</taxon>
        <taxon>Chromadorea</taxon>
        <taxon>Rhabditida</taxon>
        <taxon>Rhabditina</taxon>
        <taxon>Rhabditomorpha</taxon>
        <taxon>Strongyloidea</taxon>
        <taxon>Ancylostomatidae</taxon>
        <taxon>Bunostominae</taxon>
        <taxon>Necator</taxon>
    </lineage>
</organism>
<keyword evidence="1" id="KW-1133">Transmembrane helix</keyword>
<dbReference type="PANTHER" id="PTHR23021:SF11">
    <property type="entry name" value="SERPENTINE RECEPTOR, CLASS T"/>
    <property type="match status" value="1"/>
</dbReference>
<name>A0ABR1DEI6_NECAM</name>
<comment type="caution">
    <text evidence="2">The sequence shown here is derived from an EMBL/GenBank/DDBJ whole genome shotgun (WGS) entry which is preliminary data.</text>
</comment>
<dbReference type="EMBL" id="JAVFWL010000004">
    <property type="protein sequence ID" value="KAK6748897.1"/>
    <property type="molecule type" value="Genomic_DNA"/>
</dbReference>
<evidence type="ECO:0000313" key="2">
    <source>
        <dbReference type="EMBL" id="KAK6748897.1"/>
    </source>
</evidence>
<keyword evidence="3" id="KW-1185">Reference proteome</keyword>
<protein>
    <submittedName>
        <fullName evidence="2">Uncharacterized protein</fullName>
    </submittedName>
</protein>
<dbReference type="InterPro" id="IPR019425">
    <property type="entry name" value="7TM_GPCR_serpentine_rcpt_Srt"/>
</dbReference>
<keyword evidence="1" id="KW-0812">Transmembrane</keyword>
<evidence type="ECO:0000313" key="3">
    <source>
        <dbReference type="Proteomes" id="UP001303046"/>
    </source>
</evidence>